<dbReference type="PANTHER" id="PTHR30069">
    <property type="entry name" value="TONB-DEPENDENT OUTER MEMBRANE RECEPTOR"/>
    <property type="match status" value="1"/>
</dbReference>
<keyword evidence="7 12" id="KW-0798">TonB box</keyword>
<evidence type="ECO:0000256" key="11">
    <source>
        <dbReference type="PROSITE-ProRule" id="PRU01360"/>
    </source>
</evidence>
<evidence type="ECO:0000256" key="4">
    <source>
        <dbReference type="ARBA" id="ARBA00022452"/>
    </source>
</evidence>
<dbReference type="SUPFAM" id="SSF56935">
    <property type="entry name" value="Porins"/>
    <property type="match status" value="1"/>
</dbReference>
<evidence type="ECO:0000256" key="10">
    <source>
        <dbReference type="ARBA" id="ARBA00023237"/>
    </source>
</evidence>
<keyword evidence="9" id="KW-0675">Receptor</keyword>
<dbReference type="InterPro" id="IPR000531">
    <property type="entry name" value="Beta-barrel_TonB"/>
</dbReference>
<dbReference type="Proteomes" id="UP001500359">
    <property type="component" value="Unassembled WGS sequence"/>
</dbReference>
<evidence type="ECO:0000256" key="5">
    <source>
        <dbReference type="ARBA" id="ARBA00022692"/>
    </source>
</evidence>
<comment type="similarity">
    <text evidence="2">Belongs to the TonB-dependent receptor family. Hemoglobin/haptoglobin binding protein subfamily.</text>
</comment>
<evidence type="ECO:0000313" key="17">
    <source>
        <dbReference type="Proteomes" id="UP001500359"/>
    </source>
</evidence>
<evidence type="ECO:0000313" key="16">
    <source>
        <dbReference type="EMBL" id="GAA0854626.1"/>
    </source>
</evidence>
<sequence>MNLQLSVACFLAMFAIPSVAQNNIETMQVTGSRIIDSNQASFTALNRDQIDQINPVSTLDLLRRIPNLVVAENGVGGLSFVSLRGGESNFTLIMIDGIAVNDSTNSRGGGFDFSQINPEAIESIEVSRGGISAIYGGEAISGVIHIITRNNASQSVGIEIGTDELFNANLMLAKNFDNGVNLLASLSTRQRQQSTSAKAQSQQGLFKLGYQSDFSKHAFLVTLSDSDNTSFAEDSGGMLFADPRTPEYRNSQQWLVGLNSEFQLDEQLQLHSKLSWLNREESSVHPGINQGVLSGIPASDIVSEFERKEIEVYTDYALNQNINLITGLTLRSAEGSNDGTLDFGFPLPVDYVLKQDTRSAFAEAQYRQSSYALNLGWRYDDSDDFDSETSLRVAANYFANDQVTLFAVYNEGYKLPSFFALAHPLVGNPQLLPERSENIEIGMAYSENGQELTVTFFDNHFTDLVDFDAQLFTNVNRSRVDSAGLELSFVSELQSWLNLSADISYVEVNLNDGVSQLRRRPQWFGSASLDAHWQRLSVTLFMDFRDRYLDSSIPTGLIELGGYAKYGLAASWQVSQAMIATFNIDNFLAREYQESVGFVNDEANLRVGLQYQF</sequence>
<dbReference type="Pfam" id="PF07715">
    <property type="entry name" value="Plug"/>
    <property type="match status" value="1"/>
</dbReference>
<dbReference type="RefSeq" id="WP_343857391.1">
    <property type="nucleotide sequence ID" value="NZ_BAAAFD010000002.1"/>
</dbReference>
<name>A0ABN1LFN6_9ALTE</name>
<dbReference type="InterPro" id="IPR037066">
    <property type="entry name" value="Plug_dom_sf"/>
</dbReference>
<dbReference type="Pfam" id="PF00593">
    <property type="entry name" value="TonB_dep_Rec_b-barrel"/>
    <property type="match status" value="1"/>
</dbReference>
<accession>A0ABN1LFN6</accession>
<dbReference type="PANTHER" id="PTHR30069:SF29">
    <property type="entry name" value="HEMOGLOBIN AND HEMOGLOBIN-HAPTOGLOBIN-BINDING PROTEIN 1-RELATED"/>
    <property type="match status" value="1"/>
</dbReference>
<evidence type="ECO:0000256" key="9">
    <source>
        <dbReference type="ARBA" id="ARBA00023170"/>
    </source>
</evidence>
<feature type="signal peptide" evidence="13">
    <location>
        <begin position="1"/>
        <end position="20"/>
    </location>
</feature>
<dbReference type="InterPro" id="IPR012910">
    <property type="entry name" value="Plug_dom"/>
</dbReference>
<dbReference type="Gene3D" id="2.40.170.20">
    <property type="entry name" value="TonB-dependent receptor, beta-barrel domain"/>
    <property type="match status" value="1"/>
</dbReference>
<dbReference type="PROSITE" id="PS52016">
    <property type="entry name" value="TONB_DEPENDENT_REC_3"/>
    <property type="match status" value="1"/>
</dbReference>
<keyword evidence="17" id="KW-1185">Reference proteome</keyword>
<feature type="domain" description="TonB-dependent receptor-like beta-barrel" evidence="14">
    <location>
        <begin position="224"/>
        <end position="586"/>
    </location>
</feature>
<keyword evidence="8 11" id="KW-0472">Membrane</keyword>
<evidence type="ECO:0000256" key="2">
    <source>
        <dbReference type="ARBA" id="ARBA00008143"/>
    </source>
</evidence>
<evidence type="ECO:0000256" key="13">
    <source>
        <dbReference type="SAM" id="SignalP"/>
    </source>
</evidence>
<dbReference type="EMBL" id="BAAAFD010000002">
    <property type="protein sequence ID" value="GAA0854626.1"/>
    <property type="molecule type" value="Genomic_DNA"/>
</dbReference>
<evidence type="ECO:0008006" key="18">
    <source>
        <dbReference type="Google" id="ProtNLM"/>
    </source>
</evidence>
<keyword evidence="5 11" id="KW-0812">Transmembrane</keyword>
<evidence type="ECO:0000256" key="7">
    <source>
        <dbReference type="ARBA" id="ARBA00023077"/>
    </source>
</evidence>
<evidence type="ECO:0000256" key="1">
    <source>
        <dbReference type="ARBA" id="ARBA00004571"/>
    </source>
</evidence>
<reference evidence="16 17" key="1">
    <citation type="journal article" date="2019" name="Int. J. Syst. Evol. Microbiol.">
        <title>The Global Catalogue of Microorganisms (GCM) 10K type strain sequencing project: providing services to taxonomists for standard genome sequencing and annotation.</title>
        <authorList>
            <consortium name="The Broad Institute Genomics Platform"/>
            <consortium name="The Broad Institute Genome Sequencing Center for Infectious Disease"/>
            <person name="Wu L."/>
            <person name="Ma J."/>
        </authorList>
    </citation>
    <scope>NUCLEOTIDE SEQUENCE [LARGE SCALE GENOMIC DNA]</scope>
    <source>
        <strain evidence="16 17">JCM 15896</strain>
    </source>
</reference>
<feature type="chain" id="PRO_5045630309" description="TonB-dependent receptor" evidence="13">
    <location>
        <begin position="21"/>
        <end position="613"/>
    </location>
</feature>
<organism evidence="16 17">
    <name type="scientific">Aliiglaciecola litoralis</name>
    <dbReference type="NCBI Taxonomy" id="582857"/>
    <lineage>
        <taxon>Bacteria</taxon>
        <taxon>Pseudomonadati</taxon>
        <taxon>Pseudomonadota</taxon>
        <taxon>Gammaproteobacteria</taxon>
        <taxon>Alteromonadales</taxon>
        <taxon>Alteromonadaceae</taxon>
        <taxon>Aliiglaciecola</taxon>
    </lineage>
</organism>
<gene>
    <name evidence="16" type="ORF">GCM10009114_11190</name>
</gene>
<proteinExistence type="inferred from homology"/>
<keyword evidence="4 11" id="KW-1134">Transmembrane beta strand</keyword>
<evidence type="ECO:0000259" key="14">
    <source>
        <dbReference type="Pfam" id="PF00593"/>
    </source>
</evidence>
<dbReference type="InterPro" id="IPR039426">
    <property type="entry name" value="TonB-dep_rcpt-like"/>
</dbReference>
<dbReference type="InterPro" id="IPR036942">
    <property type="entry name" value="Beta-barrel_TonB_sf"/>
</dbReference>
<comment type="subcellular location">
    <subcellularLocation>
        <location evidence="1 11">Cell outer membrane</location>
        <topology evidence="1 11">Multi-pass membrane protein</topology>
    </subcellularLocation>
</comment>
<feature type="domain" description="TonB-dependent receptor plug" evidence="15">
    <location>
        <begin position="39"/>
        <end position="143"/>
    </location>
</feature>
<comment type="caution">
    <text evidence="16">The sequence shown here is derived from an EMBL/GenBank/DDBJ whole genome shotgun (WGS) entry which is preliminary data.</text>
</comment>
<dbReference type="Gene3D" id="2.170.130.10">
    <property type="entry name" value="TonB-dependent receptor, plug domain"/>
    <property type="match status" value="1"/>
</dbReference>
<evidence type="ECO:0000256" key="12">
    <source>
        <dbReference type="RuleBase" id="RU003357"/>
    </source>
</evidence>
<evidence type="ECO:0000256" key="8">
    <source>
        <dbReference type="ARBA" id="ARBA00023136"/>
    </source>
</evidence>
<evidence type="ECO:0000256" key="3">
    <source>
        <dbReference type="ARBA" id="ARBA00022448"/>
    </source>
</evidence>
<evidence type="ECO:0000256" key="6">
    <source>
        <dbReference type="ARBA" id="ARBA00022729"/>
    </source>
</evidence>
<keyword evidence="3 11" id="KW-0813">Transport</keyword>
<dbReference type="CDD" id="cd01347">
    <property type="entry name" value="ligand_gated_channel"/>
    <property type="match status" value="1"/>
</dbReference>
<keyword evidence="10 11" id="KW-0998">Cell outer membrane</keyword>
<protein>
    <recommendedName>
        <fullName evidence="18">TonB-dependent receptor</fullName>
    </recommendedName>
</protein>
<keyword evidence="6 13" id="KW-0732">Signal</keyword>
<evidence type="ECO:0000259" key="15">
    <source>
        <dbReference type="Pfam" id="PF07715"/>
    </source>
</evidence>